<protein>
    <recommendedName>
        <fullName evidence="2 13">DNA ligase</fullName>
        <ecNumber evidence="1 13">6.5.1.2</ecNumber>
    </recommendedName>
    <alternativeName>
        <fullName evidence="13">Polydeoxyribonucleotide synthase [NAD(+)]</fullName>
    </alternativeName>
</protein>
<evidence type="ECO:0000256" key="11">
    <source>
        <dbReference type="ARBA" id="ARBA00034005"/>
    </source>
</evidence>
<dbReference type="HAMAP" id="MF_01588">
    <property type="entry name" value="DNA_ligase_A"/>
    <property type="match status" value="1"/>
</dbReference>
<dbReference type="InterPro" id="IPR036420">
    <property type="entry name" value="BRCT_dom_sf"/>
</dbReference>
<feature type="binding site" evidence="13">
    <location>
        <begin position="110"/>
        <end position="111"/>
    </location>
    <ligand>
        <name>NAD(+)</name>
        <dbReference type="ChEBI" id="CHEBI:57540"/>
    </ligand>
</feature>
<dbReference type="InterPro" id="IPR013839">
    <property type="entry name" value="DNAligase_adenylation"/>
</dbReference>
<evidence type="ECO:0000259" key="15">
    <source>
        <dbReference type="PROSITE" id="PS50172"/>
    </source>
</evidence>
<comment type="caution">
    <text evidence="13">Lacks conserved residue(s) required for the propagation of feature annotation.</text>
</comment>
<dbReference type="InterPro" id="IPR041663">
    <property type="entry name" value="DisA/LigA_HHH"/>
</dbReference>
<dbReference type="InterPro" id="IPR012340">
    <property type="entry name" value="NA-bd_OB-fold"/>
</dbReference>
<keyword evidence="7 13" id="KW-0862">Zinc</keyword>
<dbReference type="InterPro" id="IPR013840">
    <property type="entry name" value="DNAligase_N"/>
</dbReference>
<dbReference type="Pfam" id="PF01653">
    <property type="entry name" value="DNA_ligase_aden"/>
    <property type="match status" value="1"/>
</dbReference>
<dbReference type="EC" id="6.5.1.2" evidence="1 13"/>
<reference evidence="17" key="1">
    <citation type="submission" date="2017-09" db="EMBL/GenBank/DDBJ databases">
        <title>Depth-based differentiation of microbial function through sediment-hosted aquifers and enrichment of novel symbionts in the deep terrestrial subsurface.</title>
        <authorList>
            <person name="Probst A.J."/>
            <person name="Ladd B."/>
            <person name="Jarett J.K."/>
            <person name="Geller-Mcgrath D.E."/>
            <person name="Sieber C.M.K."/>
            <person name="Emerson J.B."/>
            <person name="Anantharaman K."/>
            <person name="Thomas B.C."/>
            <person name="Malmstrom R."/>
            <person name="Stieglmeier M."/>
            <person name="Klingl A."/>
            <person name="Woyke T."/>
            <person name="Ryan C.M."/>
            <person name="Banfield J.F."/>
        </authorList>
    </citation>
    <scope>NUCLEOTIDE SEQUENCE [LARGE SCALE GENOMIC DNA]</scope>
</reference>
<feature type="binding site" evidence="13">
    <location>
        <position position="159"/>
    </location>
    <ligand>
        <name>NAD(+)</name>
        <dbReference type="ChEBI" id="CHEBI:57540"/>
    </ligand>
</feature>
<keyword evidence="10 13" id="KW-0234">DNA repair</keyword>
<dbReference type="Pfam" id="PF03120">
    <property type="entry name" value="OB_DNA_ligase"/>
    <property type="match status" value="1"/>
</dbReference>
<keyword evidence="9 13" id="KW-0520">NAD</keyword>
<dbReference type="SUPFAM" id="SSF47781">
    <property type="entry name" value="RuvA domain 2-like"/>
    <property type="match status" value="1"/>
</dbReference>
<dbReference type="Gene3D" id="1.10.150.20">
    <property type="entry name" value="5' to 3' exonuclease, C-terminal subdomain"/>
    <property type="match status" value="2"/>
</dbReference>
<dbReference type="CDD" id="cd00114">
    <property type="entry name" value="LIGANc"/>
    <property type="match status" value="1"/>
</dbReference>
<comment type="function">
    <text evidence="13">DNA ligase that catalyzes the formation of phosphodiester linkages between 5'-phosphoryl and 3'-hydroxyl groups in double-stranded DNA using NAD as a coenzyme and as the energy source for the reaction. It is essential for DNA replication and repair of damaged DNA.</text>
</comment>
<accession>A0A2M7Q3U8</accession>
<dbReference type="GO" id="GO:0006281">
    <property type="term" value="P:DNA repair"/>
    <property type="evidence" value="ECO:0007669"/>
    <property type="project" value="UniProtKB-KW"/>
</dbReference>
<dbReference type="InterPro" id="IPR001679">
    <property type="entry name" value="DNA_ligase"/>
</dbReference>
<evidence type="ECO:0000256" key="13">
    <source>
        <dbReference type="HAMAP-Rule" id="MF_01588"/>
    </source>
</evidence>
<evidence type="ECO:0000256" key="6">
    <source>
        <dbReference type="ARBA" id="ARBA00022763"/>
    </source>
</evidence>
<evidence type="ECO:0000256" key="14">
    <source>
        <dbReference type="SAM" id="MobiDB-lite"/>
    </source>
</evidence>
<dbReference type="CDD" id="cd17748">
    <property type="entry name" value="BRCT_DNA_ligase_like"/>
    <property type="match status" value="1"/>
</dbReference>
<dbReference type="NCBIfam" id="TIGR00575">
    <property type="entry name" value="dnlj"/>
    <property type="match status" value="1"/>
</dbReference>
<dbReference type="FunFam" id="2.40.50.140:FF:000012">
    <property type="entry name" value="DNA ligase"/>
    <property type="match status" value="1"/>
</dbReference>
<dbReference type="GO" id="GO:0003911">
    <property type="term" value="F:DNA ligase (NAD+) activity"/>
    <property type="evidence" value="ECO:0007669"/>
    <property type="project" value="UniProtKB-UniRule"/>
</dbReference>
<dbReference type="NCBIfam" id="NF005932">
    <property type="entry name" value="PRK07956.1"/>
    <property type="match status" value="1"/>
</dbReference>
<dbReference type="GO" id="GO:0006260">
    <property type="term" value="P:DNA replication"/>
    <property type="evidence" value="ECO:0007669"/>
    <property type="project" value="UniProtKB-KW"/>
</dbReference>
<dbReference type="Pfam" id="PF00533">
    <property type="entry name" value="BRCT"/>
    <property type="match status" value="1"/>
</dbReference>
<name>A0A2M7Q3U8_9BACT</name>
<dbReference type="PANTHER" id="PTHR23389">
    <property type="entry name" value="CHROMOSOME TRANSMISSION FIDELITY FACTOR 18"/>
    <property type="match status" value="1"/>
</dbReference>
<evidence type="ECO:0000256" key="4">
    <source>
        <dbReference type="ARBA" id="ARBA00022705"/>
    </source>
</evidence>
<keyword evidence="3 13" id="KW-0436">Ligase</keyword>
<dbReference type="InterPro" id="IPR033136">
    <property type="entry name" value="DNA_ligase_CS"/>
</dbReference>
<feature type="compositionally biased region" description="Polar residues" evidence="14">
    <location>
        <begin position="1"/>
        <end position="10"/>
    </location>
</feature>
<dbReference type="AlphaFoldDB" id="A0A2M7Q3U8"/>
<feature type="domain" description="BRCT" evidence="15">
    <location>
        <begin position="639"/>
        <end position="711"/>
    </location>
</feature>
<evidence type="ECO:0000256" key="2">
    <source>
        <dbReference type="ARBA" id="ARBA00013308"/>
    </source>
</evidence>
<feature type="compositionally biased region" description="Basic and acidic residues" evidence="14">
    <location>
        <begin position="25"/>
        <end position="34"/>
    </location>
</feature>
<evidence type="ECO:0000256" key="10">
    <source>
        <dbReference type="ARBA" id="ARBA00023204"/>
    </source>
</evidence>
<dbReference type="SMART" id="SM00292">
    <property type="entry name" value="BRCT"/>
    <property type="match status" value="1"/>
</dbReference>
<dbReference type="Gene3D" id="3.40.50.10190">
    <property type="entry name" value="BRCT domain"/>
    <property type="match status" value="1"/>
</dbReference>
<dbReference type="EMBL" id="PFKX01000054">
    <property type="protein sequence ID" value="PIY58088.1"/>
    <property type="molecule type" value="Genomic_DNA"/>
</dbReference>
<proteinExistence type="inferred from homology"/>
<dbReference type="GO" id="GO:0046872">
    <property type="term" value="F:metal ion binding"/>
    <property type="evidence" value="ECO:0007669"/>
    <property type="project" value="UniProtKB-KW"/>
</dbReference>
<dbReference type="PROSITE" id="PS50172">
    <property type="entry name" value="BRCT"/>
    <property type="match status" value="1"/>
</dbReference>
<evidence type="ECO:0000313" key="16">
    <source>
        <dbReference type="EMBL" id="PIY58088.1"/>
    </source>
</evidence>
<keyword evidence="8 13" id="KW-0460">Magnesium</keyword>
<comment type="caution">
    <text evidence="16">The sequence shown here is derived from an EMBL/GenBank/DDBJ whole genome shotgun (WGS) entry which is preliminary data.</text>
</comment>
<keyword evidence="4 13" id="KW-0235">DNA replication</keyword>
<dbReference type="SUPFAM" id="SSF56091">
    <property type="entry name" value="DNA ligase/mRNA capping enzyme, catalytic domain"/>
    <property type="match status" value="1"/>
</dbReference>
<gene>
    <name evidence="13" type="primary">ligA</name>
    <name evidence="16" type="ORF">COY98_03985</name>
</gene>
<evidence type="ECO:0000256" key="8">
    <source>
        <dbReference type="ARBA" id="ARBA00022842"/>
    </source>
</evidence>
<evidence type="ECO:0000256" key="1">
    <source>
        <dbReference type="ARBA" id="ARBA00012722"/>
    </source>
</evidence>
<dbReference type="SUPFAM" id="SSF52113">
    <property type="entry name" value="BRCT domain"/>
    <property type="match status" value="1"/>
</dbReference>
<evidence type="ECO:0000256" key="9">
    <source>
        <dbReference type="ARBA" id="ARBA00023027"/>
    </source>
</evidence>
<feature type="binding site" evidence="13">
    <location>
        <position position="216"/>
    </location>
    <ligand>
        <name>NAD(+)</name>
        <dbReference type="ChEBI" id="CHEBI:57540"/>
    </ligand>
</feature>
<evidence type="ECO:0000256" key="5">
    <source>
        <dbReference type="ARBA" id="ARBA00022723"/>
    </source>
</evidence>
<dbReference type="Gene3D" id="2.40.50.140">
    <property type="entry name" value="Nucleic acid-binding proteins"/>
    <property type="match status" value="1"/>
</dbReference>
<evidence type="ECO:0000256" key="7">
    <source>
        <dbReference type="ARBA" id="ARBA00022833"/>
    </source>
</evidence>
<dbReference type="PANTHER" id="PTHR23389:SF9">
    <property type="entry name" value="DNA LIGASE"/>
    <property type="match status" value="1"/>
</dbReference>
<feature type="active site" description="N6-AMP-lysine intermediate" evidence="13">
    <location>
        <position position="161"/>
    </location>
</feature>
<dbReference type="GO" id="GO:0005829">
    <property type="term" value="C:cytosol"/>
    <property type="evidence" value="ECO:0007669"/>
    <property type="project" value="TreeGrafter"/>
</dbReference>
<dbReference type="Pfam" id="PF12826">
    <property type="entry name" value="HHH_2"/>
    <property type="match status" value="1"/>
</dbReference>
<keyword evidence="13" id="KW-0464">Manganese</keyword>
<evidence type="ECO:0000256" key="12">
    <source>
        <dbReference type="ARBA" id="ARBA00060881"/>
    </source>
</evidence>
<dbReference type="Proteomes" id="UP000230732">
    <property type="component" value="Unassembled WGS sequence"/>
</dbReference>
<comment type="similarity">
    <text evidence="12 13">Belongs to the NAD-dependent DNA ligase family. LigA subfamily.</text>
</comment>
<evidence type="ECO:0000256" key="3">
    <source>
        <dbReference type="ARBA" id="ARBA00022598"/>
    </source>
</evidence>
<keyword evidence="5 13" id="KW-0479">Metal-binding</keyword>
<comment type="cofactor">
    <cofactor evidence="13">
        <name>Mg(2+)</name>
        <dbReference type="ChEBI" id="CHEBI:18420"/>
    </cofactor>
    <cofactor evidence="13">
        <name>Mn(2+)</name>
        <dbReference type="ChEBI" id="CHEBI:29035"/>
    </cofactor>
</comment>
<dbReference type="SMART" id="SM00532">
    <property type="entry name" value="LIGANc"/>
    <property type="match status" value="1"/>
</dbReference>
<keyword evidence="6 13" id="KW-0227">DNA damage</keyword>
<feature type="region of interest" description="Disordered" evidence="14">
    <location>
        <begin position="1"/>
        <end position="34"/>
    </location>
</feature>
<dbReference type="PIRSF" id="PIRSF001604">
    <property type="entry name" value="LigA"/>
    <property type="match status" value="1"/>
</dbReference>
<dbReference type="InterPro" id="IPR001357">
    <property type="entry name" value="BRCT_dom"/>
</dbReference>
<dbReference type="Gene3D" id="1.10.287.610">
    <property type="entry name" value="Helix hairpin bin"/>
    <property type="match status" value="1"/>
</dbReference>
<dbReference type="PROSITE" id="PS01056">
    <property type="entry name" value="DNA_LIGASE_N2"/>
    <property type="match status" value="1"/>
</dbReference>
<dbReference type="InterPro" id="IPR004150">
    <property type="entry name" value="NAD_DNA_ligase_OB"/>
</dbReference>
<sequence length="711" mass="79124">MRANTTNNSLRPGRVSRHSSGELPADSKTKSEAMERLDSLRKTIEHHRYLYHVLNKSEISPEALDALKHELVLIEKAYPDLITPDSPSQRVAGEPLKGFKKVEHTVPQWSFNDAFSPEEMREFDTRVKNMLAKAPSFETHLETGRPSEVKKVSPSYVCELKIDGLKVVLTYEKGLLVTAATRGDGIVGEDVTANIKMIESVPLSLHEKVSGVFEGEVWMGKSTLLRLNKEEIKAGHEPYANPRNLAAGTIRQLDPAIVKARTLDVFIYDVTALDKEIPNTQTKELAFLQKLGFKVNEHFVECKTIEEVIAFWQKWQKRASKEDYWIDGVVVKVNEKEYQDALGYTGKAPRFGIAFKFPAEQVTTVLEDIVLQVGRTGVVTPVAHLRPVLVAGSVVSRATLHNEDEIERLDARIGDTVILQKAGDVIPDIVAVVKEMRTGKEKKFVFPKFVEETDGTTSPIERIPGQSAHRCTNKNMFSQKRRKFYYFVSKKCFNVDGCGPKVIDALLDAELISNFDDIFTLTLGDVLPLPRFAELSAKNLVEAIDNARTVTLGKFLTSLSIEHVGEETAHDIAGAFGSIEKIRKAQFEDFNNVYGVGEVVARSLAGWFADEHHSALLDRLLHQIKVKSMPRGEALLGKLSGQTFVLTGTLVTLSRDTAKEKIRALGGEIAESVSSKTSYVIIGEKPGSKYTKAQVLGVPILTEQKFLEKVK</sequence>
<comment type="catalytic activity">
    <reaction evidence="11 13">
        <text>NAD(+) + (deoxyribonucleotide)n-3'-hydroxyl + 5'-phospho-(deoxyribonucleotide)m = (deoxyribonucleotide)n+m + AMP + beta-nicotinamide D-nucleotide.</text>
        <dbReference type="EC" id="6.5.1.2"/>
    </reaction>
</comment>
<dbReference type="SUPFAM" id="SSF50249">
    <property type="entry name" value="Nucleic acid-binding proteins"/>
    <property type="match status" value="1"/>
</dbReference>
<feature type="binding site" evidence="13">
    <location>
        <position position="182"/>
    </location>
    <ligand>
        <name>NAD(+)</name>
        <dbReference type="ChEBI" id="CHEBI:57540"/>
    </ligand>
</feature>
<evidence type="ECO:0000313" key="17">
    <source>
        <dbReference type="Proteomes" id="UP000230732"/>
    </source>
</evidence>
<dbReference type="Gene3D" id="3.30.470.30">
    <property type="entry name" value="DNA ligase/mRNA capping enzyme"/>
    <property type="match status" value="1"/>
</dbReference>
<dbReference type="InterPro" id="IPR010994">
    <property type="entry name" value="RuvA_2-like"/>
</dbReference>
<feature type="binding site" evidence="13">
    <location>
        <position position="332"/>
    </location>
    <ligand>
        <name>NAD(+)</name>
        <dbReference type="ChEBI" id="CHEBI:57540"/>
    </ligand>
</feature>
<feature type="binding site" evidence="13">
    <location>
        <position position="356"/>
    </location>
    <ligand>
        <name>NAD(+)</name>
        <dbReference type="ChEBI" id="CHEBI:57540"/>
    </ligand>
</feature>
<organism evidence="16 17">
    <name type="scientific">Candidatus Yonathbacteria bacterium CG_4_10_14_0_8_um_filter_43_17</name>
    <dbReference type="NCBI Taxonomy" id="1975099"/>
    <lineage>
        <taxon>Bacteria</taxon>
        <taxon>Candidatus Yonathiibacteriota</taxon>
    </lineage>
</organism>